<keyword evidence="2" id="KW-0472">Membrane</keyword>
<keyword evidence="2" id="KW-1133">Transmembrane helix</keyword>
<evidence type="ECO:0000256" key="1">
    <source>
        <dbReference type="SAM" id="MobiDB-lite"/>
    </source>
</evidence>
<dbReference type="EMBL" id="MN739312">
    <property type="protein sequence ID" value="QHS98152.1"/>
    <property type="molecule type" value="Genomic_DNA"/>
</dbReference>
<keyword evidence="2" id="KW-0812">Transmembrane</keyword>
<evidence type="ECO:0000313" key="3">
    <source>
        <dbReference type="EMBL" id="QHS98152.1"/>
    </source>
</evidence>
<protein>
    <submittedName>
        <fullName evidence="3">Uncharacterized protein</fullName>
    </submittedName>
</protein>
<feature type="compositionally biased region" description="Basic residues" evidence="1">
    <location>
        <begin position="11"/>
        <end position="41"/>
    </location>
</feature>
<sequence>MLRFGNTKTKTPTKTKTKTSTKTKTPSTRKRTPKSASKRTTIKRHKENTFLVGFSKKVGLPHNIVVALLSISAGVMHKSINSKKIKQLGKVKSDDEFFYKLAEMFIKNSNPKMRKQAKFLDNILTGLYGQKGGNGELDVKTIGEYRGFNYTLLGMMIFFGMQLFVLLYSTNNMIDIASDADMPLSYIKDIGASVYTEGKDVYDIAKICANSSSTTSFGLIGKVLPEGSTIKYATNVANYYTCFTEKKDDLQFKRWFETEYGNKDGQHDFGKEHYEMQNSMALVVSQTMTKGGNQLALPAPGAEDKITDVLLSTVDQSKQLQIITIDAITKKLDDALPKRPSRSTTVPEYKEFLEVKLLKLDEIIDMLDEKEKIEELVDKHLKEELEKAEKDEKTNEEITILGTLYGVFERNKQGIMQMVTSALFSTNPVTIAAYNMKVGLIKHKLSIAHALNNLRGTEIEIGAQIDLLVTQSETLFQTFSSLFKQTIYLISVGSAIVLMYKKRKTRVIEKDGKIIGLDLRDGEPTGYLELTNGNLIKKE</sequence>
<proteinExistence type="predicted"/>
<dbReference type="AlphaFoldDB" id="A0A6C0C1H7"/>
<accession>A0A6C0C1H7</accession>
<feature type="region of interest" description="Disordered" evidence="1">
    <location>
        <begin position="1"/>
        <end position="41"/>
    </location>
</feature>
<name>A0A6C0C1H7_9ZZZZ</name>
<feature type="transmembrane region" description="Helical" evidence="2">
    <location>
        <begin position="150"/>
        <end position="168"/>
    </location>
</feature>
<evidence type="ECO:0000256" key="2">
    <source>
        <dbReference type="SAM" id="Phobius"/>
    </source>
</evidence>
<organism evidence="3">
    <name type="scientific">viral metagenome</name>
    <dbReference type="NCBI Taxonomy" id="1070528"/>
    <lineage>
        <taxon>unclassified sequences</taxon>
        <taxon>metagenomes</taxon>
        <taxon>organismal metagenomes</taxon>
    </lineage>
</organism>
<reference evidence="3" key="1">
    <citation type="journal article" date="2020" name="Nature">
        <title>Giant virus diversity and host interactions through global metagenomics.</title>
        <authorList>
            <person name="Schulz F."/>
            <person name="Roux S."/>
            <person name="Paez-Espino D."/>
            <person name="Jungbluth S."/>
            <person name="Walsh D.A."/>
            <person name="Denef V.J."/>
            <person name="McMahon K.D."/>
            <person name="Konstantinidis K.T."/>
            <person name="Eloe-Fadrosh E.A."/>
            <person name="Kyrpides N.C."/>
            <person name="Woyke T."/>
        </authorList>
    </citation>
    <scope>NUCLEOTIDE SEQUENCE</scope>
    <source>
        <strain evidence="3">GVMAG-M-3300020182-84</strain>
    </source>
</reference>